<dbReference type="GO" id="GO:0030686">
    <property type="term" value="C:90S preribosome"/>
    <property type="evidence" value="ECO:0007669"/>
    <property type="project" value="TreeGrafter"/>
</dbReference>
<name>A0A6P8IGB9_ACTTE</name>
<dbReference type="GeneID" id="116300975"/>
<dbReference type="SMART" id="SM00025">
    <property type="entry name" value="Pumilio"/>
    <property type="match status" value="7"/>
</dbReference>
<dbReference type="InParanoid" id="A0A6P8IGB9"/>
<evidence type="ECO:0000313" key="5">
    <source>
        <dbReference type="RefSeq" id="XP_031565817.1"/>
    </source>
</evidence>
<feature type="region of interest" description="Disordered" evidence="3">
    <location>
        <begin position="461"/>
        <end position="483"/>
    </location>
</feature>
<dbReference type="GO" id="GO:0000447">
    <property type="term" value="P:endonucleolytic cleavage in ITS1 to separate SSU-rRNA from 5.8S rRNA and LSU-rRNA from tricistronic rRNA transcript (SSU-rRNA, 5.8S rRNA, LSU-rRNA)"/>
    <property type="evidence" value="ECO:0007669"/>
    <property type="project" value="TreeGrafter"/>
</dbReference>
<dbReference type="InterPro" id="IPR016024">
    <property type="entry name" value="ARM-type_fold"/>
</dbReference>
<dbReference type="SUPFAM" id="SSF48371">
    <property type="entry name" value="ARM repeat"/>
    <property type="match status" value="1"/>
</dbReference>
<dbReference type="FunCoup" id="A0A6P8IGB9">
    <property type="interactions" value="1809"/>
</dbReference>
<evidence type="ECO:0000256" key="1">
    <source>
        <dbReference type="ARBA" id="ARBA00022737"/>
    </source>
</evidence>
<feature type="compositionally biased region" description="Basic and acidic residues" evidence="3">
    <location>
        <begin position="464"/>
        <end position="483"/>
    </location>
</feature>
<dbReference type="Proteomes" id="UP000515163">
    <property type="component" value="Unplaced"/>
</dbReference>
<feature type="region of interest" description="Disordered" evidence="3">
    <location>
        <begin position="687"/>
        <end position="740"/>
    </location>
</feature>
<keyword evidence="1" id="KW-0677">Repeat</keyword>
<dbReference type="GO" id="GO:0000056">
    <property type="term" value="P:ribosomal small subunit export from nucleus"/>
    <property type="evidence" value="ECO:0007669"/>
    <property type="project" value="TreeGrafter"/>
</dbReference>
<dbReference type="InterPro" id="IPR011989">
    <property type="entry name" value="ARM-like"/>
</dbReference>
<keyword evidence="4" id="KW-1185">Reference proteome</keyword>
<evidence type="ECO:0000313" key="4">
    <source>
        <dbReference type="Proteomes" id="UP000515163"/>
    </source>
</evidence>
<feature type="coiled-coil region" evidence="2">
    <location>
        <begin position="286"/>
        <end position="313"/>
    </location>
</feature>
<evidence type="ECO:0000256" key="3">
    <source>
        <dbReference type="SAM" id="MobiDB-lite"/>
    </source>
</evidence>
<reference evidence="5" key="1">
    <citation type="submission" date="2025-08" db="UniProtKB">
        <authorList>
            <consortium name="RefSeq"/>
        </authorList>
    </citation>
    <scope>IDENTIFICATION</scope>
    <source>
        <tissue evidence="5">Tentacle</tissue>
    </source>
</reference>
<protein>
    <submittedName>
        <fullName evidence="5">Nucleolar protein 9-like isoform X1</fullName>
    </submittedName>
</protein>
<dbReference type="PANTHER" id="PTHR13102">
    <property type="entry name" value="NUCLEOLAR PROTEIN 9"/>
    <property type="match status" value="1"/>
</dbReference>
<dbReference type="GO" id="GO:0005730">
    <property type="term" value="C:nucleolus"/>
    <property type="evidence" value="ECO:0007669"/>
    <property type="project" value="TreeGrafter"/>
</dbReference>
<organism evidence="4 5">
    <name type="scientific">Actinia tenebrosa</name>
    <name type="common">Australian red waratah sea anemone</name>
    <dbReference type="NCBI Taxonomy" id="6105"/>
    <lineage>
        <taxon>Eukaryota</taxon>
        <taxon>Metazoa</taxon>
        <taxon>Cnidaria</taxon>
        <taxon>Anthozoa</taxon>
        <taxon>Hexacorallia</taxon>
        <taxon>Actiniaria</taxon>
        <taxon>Actiniidae</taxon>
        <taxon>Actinia</taxon>
    </lineage>
</organism>
<sequence length="740" mass="85099">MADTENKETSSKSKLDEDTLSYFKRVESVIEDDDFEDEESKKLFVENVFTQVEDHELLLACDQAMSRVLERLLNHLNDAQLKKIWNNLSNSYEVVTCDRFGSHVTQNLVNLVPRTIRAERIKVKEVDKKEEESLSMEELFLSYCTFVEDNLSDLIENTYGSHVVRAVFEVLAGVRVADDVQRSRNSRGCRGKAFKMHDKKVGRVKPVGQAFGFTEAVTASQTIAVPDSFISMLERLSLKMMEMDLKKLVFSHLSCPVLQTLLLVLHQKNPKLCSKLCKKIMNQVEFNETEKMEDEMEDEMEELEGNNNKGENYDDNGNKKYQIPSLFSHDVGSHLVEKILHVISPKGHKKLYKNYFKGHLETLALHHVSNYLVQHLLASTTDPTLGEQMLDELLGEMEELFSAGHDGVVARMAELCVRLEVKQQDLQRAILEAFHCTGKKEKKSSSTLLLSMTTHDIFFGEDDDKSKQTDEENKDEQTEKSEIKKELPRLKNINFHGSVLLKTLLEFQDPKVFVDSLLGMSIEELLRICQDPMGSRTAEAFFISKTVKEKKKHSLCEKLKGEFAKLSCDKQASHVVETCWIHVDISHKELILQELLQDEHKLTKDFFGSKVIKKCGLEQFKRKKGDWIQREEKANKKRQIFDEIIHQEEKKKKKAKGMKEEQQERCVVKSYAAEMAVLGFDTAKNLEDPNTEKVASKRAKAHQRQKEDDDIDMIFKAKRTLKGNKNTTDDGTHPKKKKKK</sequence>
<dbReference type="OrthoDB" id="6021544at2759"/>
<dbReference type="Pfam" id="PF22493">
    <property type="entry name" value="PUF_NOP9"/>
    <property type="match status" value="1"/>
</dbReference>
<proteinExistence type="predicted"/>
<gene>
    <name evidence="5" type="primary">LOC116300975</name>
</gene>
<dbReference type="KEGG" id="aten:116300975"/>
<dbReference type="InterPro" id="IPR001313">
    <property type="entry name" value="Pumilio_RNA-bd_rpt"/>
</dbReference>
<dbReference type="GO" id="GO:0000472">
    <property type="term" value="P:endonucleolytic cleavage to generate mature 5'-end of SSU-rRNA from (SSU-rRNA, 5.8S rRNA, LSU-rRNA)"/>
    <property type="evidence" value="ECO:0007669"/>
    <property type="project" value="TreeGrafter"/>
</dbReference>
<dbReference type="AlphaFoldDB" id="A0A6P8IGB9"/>
<dbReference type="InterPro" id="IPR040000">
    <property type="entry name" value="NOP9"/>
</dbReference>
<dbReference type="GO" id="GO:0000480">
    <property type="term" value="P:endonucleolytic cleavage in 5'-ETS of tricistronic rRNA transcript (SSU-rRNA, 5.8S rRNA, LSU-rRNA)"/>
    <property type="evidence" value="ECO:0007669"/>
    <property type="project" value="TreeGrafter"/>
</dbReference>
<dbReference type="GO" id="GO:0003723">
    <property type="term" value="F:RNA binding"/>
    <property type="evidence" value="ECO:0007669"/>
    <property type="project" value="InterPro"/>
</dbReference>
<dbReference type="PANTHER" id="PTHR13102:SF0">
    <property type="entry name" value="NUCLEOLAR PROTEIN 9"/>
    <property type="match status" value="1"/>
</dbReference>
<evidence type="ECO:0000256" key="2">
    <source>
        <dbReference type="SAM" id="Coils"/>
    </source>
</evidence>
<accession>A0A6P8IGB9</accession>
<keyword evidence="2" id="KW-0175">Coiled coil</keyword>
<dbReference type="Gene3D" id="1.25.10.10">
    <property type="entry name" value="Leucine-rich Repeat Variant"/>
    <property type="match status" value="3"/>
</dbReference>
<dbReference type="RefSeq" id="XP_031565817.1">
    <property type="nucleotide sequence ID" value="XM_031709957.1"/>
</dbReference>
<dbReference type="GO" id="GO:0030688">
    <property type="term" value="C:preribosome, small subunit precursor"/>
    <property type="evidence" value="ECO:0007669"/>
    <property type="project" value="TreeGrafter"/>
</dbReference>